<keyword evidence="4" id="KW-0378">Hydrolase</keyword>
<proteinExistence type="predicted"/>
<dbReference type="PROSITE" id="PS50994">
    <property type="entry name" value="INTEGRASE"/>
    <property type="match status" value="1"/>
</dbReference>
<keyword evidence="4" id="KW-0255">Endonuclease</keyword>
<dbReference type="AlphaFoldDB" id="A0A9R1VKA7"/>
<evidence type="ECO:0000256" key="5">
    <source>
        <dbReference type="ARBA" id="ARBA00023268"/>
    </source>
</evidence>
<evidence type="ECO:0000313" key="7">
    <source>
        <dbReference type="EMBL" id="KAJ0206415.1"/>
    </source>
</evidence>
<name>A0A9R1VKA7_LACSA</name>
<keyword evidence="2" id="KW-0548">Nucleotidyltransferase</keyword>
<dbReference type="EMBL" id="NBSK02000005">
    <property type="protein sequence ID" value="KAJ0206415.1"/>
    <property type="molecule type" value="Genomic_DNA"/>
</dbReference>
<dbReference type="Proteomes" id="UP000235145">
    <property type="component" value="Unassembled WGS sequence"/>
</dbReference>
<keyword evidence="8" id="KW-1185">Reference proteome</keyword>
<evidence type="ECO:0000256" key="2">
    <source>
        <dbReference type="ARBA" id="ARBA00022695"/>
    </source>
</evidence>
<dbReference type="SUPFAM" id="SSF56672">
    <property type="entry name" value="DNA/RNA polymerases"/>
    <property type="match status" value="1"/>
</dbReference>
<evidence type="ECO:0000259" key="6">
    <source>
        <dbReference type="PROSITE" id="PS50994"/>
    </source>
</evidence>
<reference evidence="7 8" key="1">
    <citation type="journal article" date="2017" name="Nat. Commun.">
        <title>Genome assembly with in vitro proximity ligation data and whole-genome triplication in lettuce.</title>
        <authorList>
            <person name="Reyes-Chin-Wo S."/>
            <person name="Wang Z."/>
            <person name="Yang X."/>
            <person name="Kozik A."/>
            <person name="Arikit S."/>
            <person name="Song C."/>
            <person name="Xia L."/>
            <person name="Froenicke L."/>
            <person name="Lavelle D.O."/>
            <person name="Truco M.J."/>
            <person name="Xia R."/>
            <person name="Zhu S."/>
            <person name="Xu C."/>
            <person name="Xu H."/>
            <person name="Xu X."/>
            <person name="Cox K."/>
            <person name="Korf I."/>
            <person name="Meyers B.C."/>
            <person name="Michelmore R.W."/>
        </authorList>
    </citation>
    <scope>NUCLEOTIDE SEQUENCE [LARGE SCALE GENOMIC DNA]</scope>
    <source>
        <strain evidence="8">cv. Salinas</strain>
        <tissue evidence="7">Seedlings</tissue>
    </source>
</reference>
<sequence>MLVQVNELVFLADFYVLDMDDDDSPNLSSILLGSPFLKTAQTKIDVYDGTLSMEFDGEVINFNIYDAMRYPSDISSLNFVDVIKPLIEECFYLSNRDVLALILDKNLQKDRVGKLSKQLKIDEEIMEVVSCIDQNKKMRFDVPKLKLPMLSEKLVPSIIQAPELELKTLPEHLKYVYHGEKETFPLIISTKLTTKEEELVTNLKDYKEASGLSIADIKGLSPSLCMHKILMEEDYKPSQEAQRHLNPPMIEVVKKQILKLLNIGMIYPISDSKWVSPVQVIPKKTCFTVTKNDQGELVPTHVQNGWRVCINYRRFDSSTRKDHFPLPFIDQMLERLVGKHTIVSLMGIPVSTKYPLHLRIKKKPPSHVPSEHLHVGRCLLDFPMLPPLFKGVCNHVIGAILGQRKDRVPHVIYYASKTLDSAQANYSTTEKELLSIVFVLEKFRQYSLGSKDKSGKSNLVADHLSRIVSPDNSTPIHDAFPDENLFSAKFPHVCVIFDIWGIDFMGPFPLSLGFTYILLVVDYVSKWVEAKATRTNDSKVVIDFLKGNIFSRFGVPKALINDRGSHFCNCMLGSVFKKYGVTHKVSTSYHPQTNEQAEVSNRQIKGILQKLSIQQGKIGVLILMMLCGHTALHSKLQLECLHTILFFGKPCKLPVKLEHKAYWEFKQSNMDLNELGKKRNLDI</sequence>
<dbReference type="InterPro" id="IPR050951">
    <property type="entry name" value="Retrovirus_Pol_polyprotein"/>
</dbReference>
<dbReference type="GO" id="GO:0015074">
    <property type="term" value="P:DNA integration"/>
    <property type="evidence" value="ECO:0007669"/>
    <property type="project" value="InterPro"/>
</dbReference>
<dbReference type="Gene3D" id="2.40.70.10">
    <property type="entry name" value="Acid Proteases"/>
    <property type="match status" value="1"/>
</dbReference>
<keyword evidence="3" id="KW-0540">Nuclease</keyword>
<evidence type="ECO:0000256" key="3">
    <source>
        <dbReference type="ARBA" id="ARBA00022722"/>
    </source>
</evidence>
<dbReference type="SUPFAM" id="SSF53098">
    <property type="entry name" value="Ribonuclease H-like"/>
    <property type="match status" value="1"/>
</dbReference>
<keyword evidence="1" id="KW-0808">Transferase</keyword>
<dbReference type="GO" id="GO:0016779">
    <property type="term" value="F:nucleotidyltransferase activity"/>
    <property type="evidence" value="ECO:0007669"/>
    <property type="project" value="UniProtKB-KW"/>
</dbReference>
<evidence type="ECO:0000256" key="1">
    <source>
        <dbReference type="ARBA" id="ARBA00022679"/>
    </source>
</evidence>
<gene>
    <name evidence="7" type="ORF">LSAT_V11C500236480</name>
</gene>
<dbReference type="InterPro" id="IPR021109">
    <property type="entry name" value="Peptidase_aspartic_dom_sf"/>
</dbReference>
<dbReference type="PANTHER" id="PTHR37984:SF5">
    <property type="entry name" value="PROTEIN NYNRIN-LIKE"/>
    <property type="match status" value="1"/>
</dbReference>
<feature type="domain" description="Integrase catalytic" evidence="6">
    <location>
        <begin position="487"/>
        <end position="611"/>
    </location>
</feature>
<protein>
    <recommendedName>
        <fullName evidence="6">Integrase catalytic domain-containing protein</fullName>
    </recommendedName>
</protein>
<dbReference type="InterPro" id="IPR001584">
    <property type="entry name" value="Integrase_cat-core"/>
</dbReference>
<dbReference type="GO" id="GO:0003676">
    <property type="term" value="F:nucleic acid binding"/>
    <property type="evidence" value="ECO:0007669"/>
    <property type="project" value="InterPro"/>
</dbReference>
<dbReference type="Pfam" id="PF00665">
    <property type="entry name" value="rve"/>
    <property type="match status" value="1"/>
</dbReference>
<dbReference type="GO" id="GO:0004519">
    <property type="term" value="F:endonuclease activity"/>
    <property type="evidence" value="ECO:0007669"/>
    <property type="project" value="UniProtKB-KW"/>
</dbReference>
<dbReference type="InterPro" id="IPR043502">
    <property type="entry name" value="DNA/RNA_pol_sf"/>
</dbReference>
<dbReference type="InterPro" id="IPR012337">
    <property type="entry name" value="RNaseH-like_sf"/>
</dbReference>
<dbReference type="InterPro" id="IPR041577">
    <property type="entry name" value="RT_RNaseH_2"/>
</dbReference>
<dbReference type="Gene3D" id="3.10.10.10">
    <property type="entry name" value="HIV Type 1 Reverse Transcriptase, subunit A, domain 1"/>
    <property type="match status" value="1"/>
</dbReference>
<dbReference type="Gene3D" id="3.30.420.10">
    <property type="entry name" value="Ribonuclease H-like superfamily/Ribonuclease H"/>
    <property type="match status" value="1"/>
</dbReference>
<evidence type="ECO:0000256" key="4">
    <source>
        <dbReference type="ARBA" id="ARBA00022759"/>
    </source>
</evidence>
<organism evidence="7 8">
    <name type="scientific">Lactuca sativa</name>
    <name type="common">Garden lettuce</name>
    <dbReference type="NCBI Taxonomy" id="4236"/>
    <lineage>
        <taxon>Eukaryota</taxon>
        <taxon>Viridiplantae</taxon>
        <taxon>Streptophyta</taxon>
        <taxon>Embryophyta</taxon>
        <taxon>Tracheophyta</taxon>
        <taxon>Spermatophyta</taxon>
        <taxon>Magnoliopsida</taxon>
        <taxon>eudicotyledons</taxon>
        <taxon>Gunneridae</taxon>
        <taxon>Pentapetalae</taxon>
        <taxon>asterids</taxon>
        <taxon>campanulids</taxon>
        <taxon>Asterales</taxon>
        <taxon>Asteraceae</taxon>
        <taxon>Cichorioideae</taxon>
        <taxon>Cichorieae</taxon>
        <taxon>Lactucinae</taxon>
        <taxon>Lactuca</taxon>
    </lineage>
</organism>
<dbReference type="PANTHER" id="PTHR37984">
    <property type="entry name" value="PROTEIN CBG26694"/>
    <property type="match status" value="1"/>
</dbReference>
<dbReference type="Pfam" id="PF17919">
    <property type="entry name" value="RT_RNaseH_2"/>
    <property type="match status" value="1"/>
</dbReference>
<accession>A0A9R1VKA7</accession>
<keyword evidence="5" id="KW-0511">Multifunctional enzyme</keyword>
<comment type="caution">
    <text evidence="7">The sequence shown here is derived from an EMBL/GenBank/DDBJ whole genome shotgun (WGS) entry which is preliminary data.</text>
</comment>
<dbReference type="InterPro" id="IPR036397">
    <property type="entry name" value="RNaseH_sf"/>
</dbReference>
<evidence type="ECO:0000313" key="8">
    <source>
        <dbReference type="Proteomes" id="UP000235145"/>
    </source>
</evidence>